<sequence length="174" mass="19771">MSQESATYSSQSNNIDVTTVPVIQYLKNNTSQQEHINTVSTETADINYQPMDIDSTMECLTGLRLSESYLSTITECDKKDNPVSPQSEQHSPKLHSNFITEDHLQQIQQQQIFSSYPTCRDQSSYNPNTHEINIENSSTTEHLDDTTVEDIAGYLEQLEILSRNMSSMAKMMYS</sequence>
<comment type="caution">
    <text evidence="1">The sequence shown here is derived from an EMBL/GenBank/DDBJ whole genome shotgun (WGS) entry which is preliminary data.</text>
</comment>
<evidence type="ECO:0000313" key="1">
    <source>
        <dbReference type="EMBL" id="KAI6659368.1"/>
    </source>
</evidence>
<keyword evidence="2" id="KW-1185">Reference proteome</keyword>
<protein>
    <submittedName>
        <fullName evidence="1">Uncharacterized protein</fullName>
    </submittedName>
</protein>
<accession>A0AAV7KDQ5</accession>
<dbReference type="AlphaFoldDB" id="A0AAV7KDQ5"/>
<evidence type="ECO:0000313" key="2">
    <source>
        <dbReference type="Proteomes" id="UP001165289"/>
    </source>
</evidence>
<reference evidence="1 2" key="1">
    <citation type="journal article" date="2023" name="BMC Biol.">
        <title>The compact genome of the sponge Oopsacas minuta (Hexactinellida) is lacking key metazoan core genes.</title>
        <authorList>
            <person name="Santini S."/>
            <person name="Schenkelaars Q."/>
            <person name="Jourda C."/>
            <person name="Duchesne M."/>
            <person name="Belahbib H."/>
            <person name="Rocher C."/>
            <person name="Selva M."/>
            <person name="Riesgo A."/>
            <person name="Vervoort M."/>
            <person name="Leys S.P."/>
            <person name="Kodjabachian L."/>
            <person name="Le Bivic A."/>
            <person name="Borchiellini C."/>
            <person name="Claverie J.M."/>
            <person name="Renard E."/>
        </authorList>
    </citation>
    <scope>NUCLEOTIDE SEQUENCE [LARGE SCALE GENOMIC DNA]</scope>
    <source>
        <strain evidence="1">SPO-2</strain>
    </source>
</reference>
<organism evidence="1 2">
    <name type="scientific">Oopsacas minuta</name>
    <dbReference type="NCBI Taxonomy" id="111878"/>
    <lineage>
        <taxon>Eukaryota</taxon>
        <taxon>Metazoa</taxon>
        <taxon>Porifera</taxon>
        <taxon>Hexactinellida</taxon>
        <taxon>Hexasterophora</taxon>
        <taxon>Lyssacinosida</taxon>
        <taxon>Leucopsacidae</taxon>
        <taxon>Oopsacas</taxon>
    </lineage>
</organism>
<gene>
    <name evidence="1" type="ORF">LOD99_15039</name>
</gene>
<dbReference type="Proteomes" id="UP001165289">
    <property type="component" value="Unassembled WGS sequence"/>
</dbReference>
<name>A0AAV7KDQ5_9METZ</name>
<dbReference type="EMBL" id="JAKMXF010000066">
    <property type="protein sequence ID" value="KAI6659368.1"/>
    <property type="molecule type" value="Genomic_DNA"/>
</dbReference>
<proteinExistence type="predicted"/>